<organism evidence="5">
    <name type="scientific">Salpingoeca rosetta (strain ATCC 50818 / BSB-021)</name>
    <dbReference type="NCBI Taxonomy" id="946362"/>
    <lineage>
        <taxon>Eukaryota</taxon>
        <taxon>Choanoflagellata</taxon>
        <taxon>Craspedida</taxon>
        <taxon>Salpingoecidae</taxon>
        <taxon>Salpingoeca</taxon>
    </lineage>
</organism>
<dbReference type="AlphaFoldDB" id="F2UG23"/>
<dbReference type="InterPro" id="IPR005835">
    <property type="entry name" value="NTP_transferase_dom"/>
</dbReference>
<dbReference type="InParanoid" id="F2UG23"/>
<evidence type="ECO:0000259" key="3">
    <source>
        <dbReference type="Pfam" id="PF25087"/>
    </source>
</evidence>
<dbReference type="InterPro" id="IPR056729">
    <property type="entry name" value="GMPPB_C"/>
</dbReference>
<dbReference type="Pfam" id="PF25087">
    <property type="entry name" value="GMPPB_C"/>
    <property type="match status" value="1"/>
</dbReference>
<dbReference type="eggNOG" id="KOG1460">
    <property type="taxonomic scope" value="Eukaryota"/>
</dbReference>
<dbReference type="Gene3D" id="3.90.550.10">
    <property type="entry name" value="Spore Coat Polysaccharide Biosynthesis Protein SpsA, Chain A"/>
    <property type="match status" value="1"/>
</dbReference>
<evidence type="ECO:0000313" key="5">
    <source>
        <dbReference type="Proteomes" id="UP000007799"/>
    </source>
</evidence>
<dbReference type="Proteomes" id="UP000007799">
    <property type="component" value="Unassembled WGS sequence"/>
</dbReference>
<evidence type="ECO:0000259" key="2">
    <source>
        <dbReference type="Pfam" id="PF00483"/>
    </source>
</evidence>
<evidence type="ECO:0000256" key="1">
    <source>
        <dbReference type="ARBA" id="ARBA00007274"/>
    </source>
</evidence>
<dbReference type="RefSeq" id="XP_004991908.1">
    <property type="nucleotide sequence ID" value="XM_004991851.1"/>
</dbReference>
<accession>F2UG23</accession>
<dbReference type="OrthoDB" id="285674at2759"/>
<dbReference type="InterPro" id="IPR029044">
    <property type="entry name" value="Nucleotide-diphossugar_trans"/>
</dbReference>
<dbReference type="EMBL" id="GL832972">
    <property type="protein sequence ID" value="EGD75451.1"/>
    <property type="molecule type" value="Genomic_DNA"/>
</dbReference>
<feature type="domain" description="Nucleotidyl transferase" evidence="2">
    <location>
        <begin position="51"/>
        <end position="300"/>
    </location>
</feature>
<dbReference type="PANTHER" id="PTHR22572">
    <property type="entry name" value="SUGAR-1-PHOSPHATE GUANYL TRANSFERASE"/>
    <property type="match status" value="1"/>
</dbReference>
<dbReference type="SUPFAM" id="SSF51161">
    <property type="entry name" value="Trimeric LpxA-like enzymes"/>
    <property type="match status" value="1"/>
</dbReference>
<gene>
    <name evidence="4" type="ORF">PTSG_06524</name>
</gene>
<dbReference type="InterPro" id="IPR050486">
    <property type="entry name" value="Mannose-1P_guanyltransferase"/>
</dbReference>
<keyword evidence="5" id="KW-1185">Reference proteome</keyword>
<sequence length="460" mass="50207">MDTTAFRSSSPTPSERASTDFVAREMSEAAIAVTGVQRSATQQDAHAKNVKAVIIVGGPKHGTQFRPLSLKCPMPLFPVAGMPLVMHHINAISKVDAVSEIILLGKYPENMFADLVVDAKRQTGIAVRYLQEYTELGTAGGLYHYRDLILRGKPDVMLVMHGNLCCDFPLQDILRFHTNVASGKHTTIMAVKARKDQAHQYGNIVADSSTNAIMHYVEKPSTCVSCDVNGGVYAFSPDIIDQIKEVFVRQLDMGVEGAIHFENDIFPKLAGSGQAFVFKFDGFWSQVKSAGSAVYANRFYLSLYRSNDPTQLAQATADGPTIVGDVSIHPSARIHPSAKIGPNVTIGPYCTVEEGVRIKDSIVLKNCHVEKNACILNSIIGWSSVVRAWSRVEGSPVGADPNNPSTHIMQKALFNQEGKLEPNISVLGEGVTVDEGRMLLHTLVLPNKEITRDHKNEIIL</sequence>
<dbReference type="SUPFAM" id="SSF53448">
    <property type="entry name" value="Nucleotide-diphospho-sugar transferases"/>
    <property type="match status" value="1"/>
</dbReference>
<dbReference type="InterPro" id="IPR011004">
    <property type="entry name" value="Trimer_LpxA-like_sf"/>
</dbReference>
<name>F2UG23_SALR5</name>
<evidence type="ECO:0000313" key="4">
    <source>
        <dbReference type="EMBL" id="EGD75451.1"/>
    </source>
</evidence>
<dbReference type="KEGG" id="sre:PTSG_06524"/>
<dbReference type="OMA" id="MPVPNWW"/>
<dbReference type="STRING" id="946362.F2UG23"/>
<dbReference type="Gene3D" id="2.160.10.10">
    <property type="entry name" value="Hexapeptide repeat proteins"/>
    <property type="match status" value="1"/>
</dbReference>
<dbReference type="FunCoup" id="F2UG23">
    <property type="interactions" value="338"/>
</dbReference>
<protein>
    <submittedName>
        <fullName evidence="4">Uncharacterized protein</fullName>
    </submittedName>
</protein>
<dbReference type="Pfam" id="PF00483">
    <property type="entry name" value="NTP_transferase"/>
    <property type="match status" value="1"/>
</dbReference>
<feature type="domain" description="Mannose-1-phosphate guanyltransferase C-terminal" evidence="3">
    <location>
        <begin position="322"/>
        <end position="459"/>
    </location>
</feature>
<dbReference type="CDD" id="cd06428">
    <property type="entry name" value="M1P_guanylylT_A_like_N"/>
    <property type="match status" value="1"/>
</dbReference>
<dbReference type="GeneID" id="16072468"/>
<comment type="similarity">
    <text evidence="1">Belongs to the transferase hexapeptide repeat family.</text>
</comment>
<reference evidence="4" key="1">
    <citation type="submission" date="2009-08" db="EMBL/GenBank/DDBJ databases">
        <title>Annotation of Salpingoeca rosetta.</title>
        <authorList>
            <consortium name="The Broad Institute Genome Sequencing Platform"/>
            <person name="Russ C."/>
            <person name="Cuomo C."/>
            <person name="Burger G."/>
            <person name="Gray M.W."/>
            <person name="Holland P.W.H."/>
            <person name="King N."/>
            <person name="Lang F.B.F."/>
            <person name="Roger A.J."/>
            <person name="Ruiz-Trillo I."/>
            <person name="Young S.K."/>
            <person name="Zeng Q."/>
            <person name="Gargeya S."/>
            <person name="Alvarado L."/>
            <person name="Berlin A."/>
            <person name="Chapman S.B."/>
            <person name="Chen Z."/>
            <person name="Freedman E."/>
            <person name="Gellesch M."/>
            <person name="Goldberg J."/>
            <person name="Griggs A."/>
            <person name="Gujja S."/>
            <person name="Heilman E."/>
            <person name="Heiman D."/>
            <person name="Howarth C."/>
            <person name="Mehta T."/>
            <person name="Neiman D."/>
            <person name="Pearson M."/>
            <person name="Roberts A."/>
            <person name="Saif S."/>
            <person name="Shea T."/>
            <person name="Shenoy N."/>
            <person name="Sisk P."/>
            <person name="Stolte C."/>
            <person name="Sykes S."/>
            <person name="White J."/>
            <person name="Yandava C."/>
            <person name="Haas B."/>
            <person name="Nusbaum C."/>
            <person name="Birren B."/>
        </authorList>
    </citation>
    <scope>NUCLEOTIDE SEQUENCE [LARGE SCALE GENOMIC DNA]</scope>
    <source>
        <strain evidence="4">ATCC 50818</strain>
    </source>
</reference>
<proteinExistence type="inferred from homology"/>